<dbReference type="CDD" id="cd10142">
    <property type="entry name" value="HD_SAS6_N"/>
    <property type="match status" value="1"/>
</dbReference>
<evidence type="ECO:0000256" key="6">
    <source>
        <dbReference type="SAM" id="Coils"/>
    </source>
</evidence>
<feature type="coiled-coil region" evidence="6">
    <location>
        <begin position="421"/>
        <end position="473"/>
    </location>
</feature>
<dbReference type="FunCoup" id="A0A7M7PH94">
    <property type="interactions" value="320"/>
</dbReference>
<protein>
    <recommendedName>
        <fullName evidence="8">Spindle assembly abnormal protein 6 N-terminal domain-containing protein</fullName>
    </recommendedName>
</protein>
<keyword evidence="5" id="KW-0131">Cell cycle</keyword>
<dbReference type="GO" id="GO:0005814">
    <property type="term" value="C:centriole"/>
    <property type="evidence" value="ECO:0000318"/>
    <property type="project" value="GO_Central"/>
</dbReference>
<feature type="compositionally biased region" description="Gly residues" evidence="7">
    <location>
        <begin position="622"/>
        <end position="632"/>
    </location>
</feature>
<keyword evidence="10" id="KW-1185">Reference proteome</keyword>
<dbReference type="RefSeq" id="XP_030851857.1">
    <property type="nucleotide sequence ID" value="XM_030995997.1"/>
</dbReference>
<dbReference type="InterPro" id="IPR038558">
    <property type="entry name" value="SAS-6_N_sf"/>
</dbReference>
<evidence type="ECO:0000256" key="3">
    <source>
        <dbReference type="ARBA" id="ARBA00023054"/>
    </source>
</evidence>
<organism evidence="9 10">
    <name type="scientific">Strongylocentrotus purpuratus</name>
    <name type="common">Purple sea urchin</name>
    <dbReference type="NCBI Taxonomy" id="7668"/>
    <lineage>
        <taxon>Eukaryota</taxon>
        <taxon>Metazoa</taxon>
        <taxon>Echinodermata</taxon>
        <taxon>Eleutherozoa</taxon>
        <taxon>Echinozoa</taxon>
        <taxon>Echinoidea</taxon>
        <taxon>Euechinoidea</taxon>
        <taxon>Echinacea</taxon>
        <taxon>Camarodonta</taxon>
        <taxon>Echinidea</taxon>
        <taxon>Strongylocentrotidae</taxon>
        <taxon>Strongylocentrotus</taxon>
    </lineage>
</organism>
<feature type="region of interest" description="Disordered" evidence="7">
    <location>
        <begin position="525"/>
        <end position="550"/>
    </location>
</feature>
<dbReference type="Gene3D" id="2.170.210.20">
    <property type="entry name" value="Spindle assembly abnormal protein 6, N-terminal domain"/>
    <property type="match status" value="1"/>
</dbReference>
<feature type="compositionally biased region" description="Basic and acidic residues" evidence="7">
    <location>
        <begin position="245"/>
        <end position="255"/>
    </location>
</feature>
<dbReference type="PANTHER" id="PTHR44281:SF2">
    <property type="entry name" value="SPINDLE ASSEMBLY ABNORMAL PROTEIN 6 HOMOLOG"/>
    <property type="match status" value="1"/>
</dbReference>
<comment type="subcellular location">
    <subcellularLocation>
        <location evidence="1">Cytoplasm</location>
        <location evidence="1">Cytoskeleton</location>
        <location evidence="1">Microtubule organizing center</location>
        <location evidence="1">Centrosome</location>
    </subcellularLocation>
</comment>
<feature type="compositionally biased region" description="Gly residues" evidence="7">
    <location>
        <begin position="640"/>
        <end position="653"/>
    </location>
</feature>
<name>A0A7M7PH94_STRPU</name>
<feature type="domain" description="Spindle assembly abnormal protein 6 N-terminal" evidence="8">
    <location>
        <begin position="5"/>
        <end position="143"/>
    </location>
</feature>
<keyword evidence="2" id="KW-0963">Cytoplasm</keyword>
<proteinExistence type="predicted"/>
<dbReference type="RefSeq" id="XP_030851858.1">
    <property type="nucleotide sequence ID" value="XM_030995998.1"/>
</dbReference>
<dbReference type="InterPro" id="IPR032396">
    <property type="entry name" value="SAS-6_N"/>
</dbReference>
<keyword evidence="3 6" id="KW-0175">Coiled coil</keyword>
<dbReference type="EnsemblMetazoa" id="XM_030995997">
    <property type="protein sequence ID" value="XP_030851857"/>
    <property type="gene ID" value="LOC115928592"/>
</dbReference>
<dbReference type="AlphaFoldDB" id="A0A7M7PH94"/>
<feature type="region of interest" description="Disordered" evidence="7">
    <location>
        <begin position="582"/>
        <end position="670"/>
    </location>
</feature>
<evidence type="ECO:0000259" key="8">
    <source>
        <dbReference type="Pfam" id="PF16531"/>
    </source>
</evidence>
<evidence type="ECO:0000313" key="10">
    <source>
        <dbReference type="Proteomes" id="UP000007110"/>
    </source>
</evidence>
<evidence type="ECO:0000313" key="9">
    <source>
        <dbReference type="EnsemblMetazoa" id="XP_030851857"/>
    </source>
</evidence>
<accession>A0A7M7PH94</accession>
<feature type="compositionally biased region" description="Basic and acidic residues" evidence="7">
    <location>
        <begin position="310"/>
        <end position="319"/>
    </location>
</feature>
<reference evidence="10" key="1">
    <citation type="submission" date="2015-02" db="EMBL/GenBank/DDBJ databases">
        <title>Genome sequencing for Strongylocentrotus purpuratus.</title>
        <authorList>
            <person name="Murali S."/>
            <person name="Liu Y."/>
            <person name="Vee V."/>
            <person name="English A."/>
            <person name="Wang M."/>
            <person name="Skinner E."/>
            <person name="Han Y."/>
            <person name="Muzny D.M."/>
            <person name="Worley K.C."/>
            <person name="Gibbs R.A."/>
        </authorList>
    </citation>
    <scope>NUCLEOTIDE SEQUENCE</scope>
</reference>
<evidence type="ECO:0000256" key="2">
    <source>
        <dbReference type="ARBA" id="ARBA00022490"/>
    </source>
</evidence>
<reference evidence="9" key="2">
    <citation type="submission" date="2021-01" db="UniProtKB">
        <authorList>
            <consortium name="EnsemblMetazoa"/>
        </authorList>
    </citation>
    <scope>IDENTIFICATION</scope>
</reference>
<evidence type="ECO:0000256" key="5">
    <source>
        <dbReference type="ARBA" id="ARBA00023306"/>
    </source>
</evidence>
<dbReference type="PANTHER" id="PTHR44281">
    <property type="entry name" value="SPINDLE ASSEMBLY ABNORMAL PROTEIN 6 HOMOLOG"/>
    <property type="match status" value="1"/>
</dbReference>
<dbReference type="EnsemblMetazoa" id="XM_030995998">
    <property type="protein sequence ID" value="XP_030851858"/>
    <property type="gene ID" value="LOC115928592"/>
</dbReference>
<dbReference type="OMA" id="HMAMKIK"/>
<dbReference type="SUPFAM" id="SSF57997">
    <property type="entry name" value="Tropomyosin"/>
    <property type="match status" value="1"/>
</dbReference>
<feature type="compositionally biased region" description="Polar residues" evidence="7">
    <location>
        <begin position="595"/>
        <end position="608"/>
    </location>
</feature>
<dbReference type="InParanoid" id="A0A7M7PH94"/>
<dbReference type="GO" id="GO:0007099">
    <property type="term" value="P:centriole replication"/>
    <property type="evidence" value="ECO:0000318"/>
    <property type="project" value="GO_Central"/>
</dbReference>
<dbReference type="KEGG" id="spu:115928592"/>
<feature type="coiled-coil region" evidence="6">
    <location>
        <begin position="344"/>
        <end position="378"/>
    </location>
</feature>
<feature type="region of interest" description="Disordered" evidence="7">
    <location>
        <begin position="202"/>
        <end position="255"/>
    </location>
</feature>
<evidence type="ECO:0000256" key="7">
    <source>
        <dbReference type="SAM" id="MobiDB-lite"/>
    </source>
</evidence>
<dbReference type="Proteomes" id="UP000007110">
    <property type="component" value="Unassembled WGS sequence"/>
</dbReference>
<feature type="compositionally biased region" description="Polar residues" evidence="7">
    <location>
        <begin position="539"/>
        <end position="550"/>
    </location>
</feature>
<evidence type="ECO:0000256" key="4">
    <source>
        <dbReference type="ARBA" id="ARBA00023212"/>
    </source>
</evidence>
<feature type="compositionally biased region" description="Basic and acidic residues" evidence="7">
    <location>
        <begin position="212"/>
        <end position="236"/>
    </location>
</feature>
<dbReference type="Pfam" id="PF16531">
    <property type="entry name" value="SAS-6_N"/>
    <property type="match status" value="1"/>
</dbReference>
<dbReference type="GeneID" id="115928592"/>
<feature type="region of interest" description="Disordered" evidence="7">
    <location>
        <begin position="301"/>
        <end position="323"/>
    </location>
</feature>
<dbReference type="GO" id="GO:0005813">
    <property type="term" value="C:centrosome"/>
    <property type="evidence" value="ECO:0000318"/>
    <property type="project" value="GO_Central"/>
</dbReference>
<keyword evidence="4" id="KW-0206">Cytoskeleton</keyword>
<evidence type="ECO:0000256" key="1">
    <source>
        <dbReference type="ARBA" id="ARBA00004300"/>
    </source>
</evidence>
<sequence>MEGAMFDQVLSVVFKSQGQDDRTVGIRIFLELVSVTSPIHRKELHVRLTDDADPFFLYDLHLGEEDFQVLKNQQGLLVDFSAFPQKFIELLQLCAQNQGQAHGKFVLQLNQSGDLAGSPHGLAQLGVVETNPFKHLTHLSLSLKPGSDSEVKRYLAKCLKLLQEDHKQLKAHLSSKESSLTHQLQQTQEILQTRSSELERLRGQWSSQSDSLEAKHQQELAEERQKALEMQRDIEKQSSAQCQDLEEKHRKQSDKMQSRIAELQAVNREMHERRQAQESTIKELRSKLHMLEEDYQRAQRELQSTRRHTDRLETEHTDRGQTVGQLSTRLAVLEQEVGDKQALADKSAQLLEAANESKAQLEENVHQKQALLVKLESTVKSTSKEVLKGNEIIRKLQGELKAAVAKMKLKNTVTSKQEKLIEEKSHTLHSMQEDRDNLKRKCDSVDAENERLKETLERTTTKLEESKQLLKTNENVINWLNKQVNEVHLSQRHGTFEPPSRPQPVASYKPAGVVYQPTGANIGVPPTTSGTGAPPRHAFTSTPSTNPSVPLNTPHSGLSAIQHASHASPALDPKYLQRQEQAGPMRMAPPPSYPFHSTVQHRPLSQTHPPAVRGRVPSIPGGSKGGGGGGMVQGKPGEQAGAGAGAGAGGGQGQPPLMSAYFPRSMQTAS</sequence>
<dbReference type="OrthoDB" id="49058at2759"/>